<dbReference type="CDD" id="cd03255">
    <property type="entry name" value="ABC_MJ0796_LolCDE_FtsE"/>
    <property type="match status" value="1"/>
</dbReference>
<dbReference type="InterPro" id="IPR003439">
    <property type="entry name" value="ABC_transporter-like_ATP-bd"/>
</dbReference>
<dbReference type="InterPro" id="IPR027417">
    <property type="entry name" value="P-loop_NTPase"/>
</dbReference>
<name>A0A9W6V0D4_9ACTN</name>
<accession>A0A9W6V0D4</accession>
<evidence type="ECO:0000256" key="2">
    <source>
        <dbReference type="ARBA" id="ARBA00022741"/>
    </source>
</evidence>
<evidence type="ECO:0000313" key="6">
    <source>
        <dbReference type="EMBL" id="GLW67715.1"/>
    </source>
</evidence>
<reference evidence="6" key="1">
    <citation type="submission" date="2023-02" db="EMBL/GenBank/DDBJ databases">
        <title>Kitasatospora phosalacinea NBRC 14627.</title>
        <authorList>
            <person name="Ichikawa N."/>
            <person name="Sato H."/>
            <person name="Tonouchi N."/>
        </authorList>
    </citation>
    <scope>NUCLEOTIDE SEQUENCE</scope>
    <source>
        <strain evidence="6">NBRC 14627</strain>
    </source>
</reference>
<feature type="domain" description="ABC transporter" evidence="5">
    <location>
        <begin position="11"/>
        <end position="248"/>
    </location>
</feature>
<dbReference type="SMART" id="SM00382">
    <property type="entry name" value="AAA"/>
    <property type="match status" value="1"/>
</dbReference>
<dbReference type="InterPro" id="IPR017911">
    <property type="entry name" value="MacB-like_ATP-bd"/>
</dbReference>
<feature type="compositionally biased region" description="Low complexity" evidence="4">
    <location>
        <begin position="238"/>
        <end position="247"/>
    </location>
</feature>
<dbReference type="FunFam" id="3.40.50.300:FF:000032">
    <property type="entry name" value="Export ABC transporter ATP-binding protein"/>
    <property type="match status" value="1"/>
</dbReference>
<keyword evidence="3 6" id="KW-0067">ATP-binding</keyword>
<comment type="caution">
    <text evidence="6">The sequence shown here is derived from an EMBL/GenBank/DDBJ whole genome shotgun (WGS) entry which is preliminary data.</text>
</comment>
<dbReference type="InterPro" id="IPR015854">
    <property type="entry name" value="ABC_transpr_LolD-like"/>
</dbReference>
<dbReference type="PROSITE" id="PS00211">
    <property type="entry name" value="ABC_TRANSPORTER_1"/>
    <property type="match status" value="1"/>
</dbReference>
<sequence>MTTTQDTTAPVRLERVRKVHGSGERAVTALDDLTLAFPAGTLTAVMGPSGSGKSTLLHVAAGLEPPTSGRVELAGHDLAALDERRRTVLRRDHLGFVFQASNLVESLTAAQNVALPARFARRRTAPERIAAALDAVGLADRAHHRPAQLSGGQQQRVALARALVTRPRVLFADEPTGALDRAAGQHVLRLLRALVDEHGQTTVMVTHDPAAAAIADTVVLLTDGRVADRFTPDPAAPPAERAAAVAARLTRQETR</sequence>
<dbReference type="Proteomes" id="UP001165041">
    <property type="component" value="Unassembled WGS sequence"/>
</dbReference>
<dbReference type="EMBL" id="BSSA01000001">
    <property type="protein sequence ID" value="GLW67715.1"/>
    <property type="molecule type" value="Genomic_DNA"/>
</dbReference>
<dbReference type="InterPro" id="IPR003593">
    <property type="entry name" value="AAA+_ATPase"/>
</dbReference>
<evidence type="ECO:0000259" key="5">
    <source>
        <dbReference type="PROSITE" id="PS50893"/>
    </source>
</evidence>
<dbReference type="Gene3D" id="3.40.50.300">
    <property type="entry name" value="P-loop containing nucleotide triphosphate hydrolases"/>
    <property type="match status" value="1"/>
</dbReference>
<evidence type="ECO:0000256" key="3">
    <source>
        <dbReference type="ARBA" id="ARBA00022840"/>
    </source>
</evidence>
<keyword evidence="1" id="KW-0813">Transport</keyword>
<dbReference type="GO" id="GO:0098796">
    <property type="term" value="C:membrane protein complex"/>
    <property type="evidence" value="ECO:0007669"/>
    <property type="project" value="UniProtKB-ARBA"/>
</dbReference>
<evidence type="ECO:0000256" key="4">
    <source>
        <dbReference type="SAM" id="MobiDB-lite"/>
    </source>
</evidence>
<dbReference type="Pfam" id="PF00005">
    <property type="entry name" value="ABC_tran"/>
    <property type="match status" value="1"/>
</dbReference>
<keyword evidence="2" id="KW-0547">Nucleotide-binding</keyword>
<dbReference type="InterPro" id="IPR017871">
    <property type="entry name" value="ABC_transporter-like_CS"/>
</dbReference>
<dbReference type="PANTHER" id="PTHR24220">
    <property type="entry name" value="IMPORT ATP-BINDING PROTEIN"/>
    <property type="match status" value="1"/>
</dbReference>
<dbReference type="RefSeq" id="WP_285732046.1">
    <property type="nucleotide sequence ID" value="NZ_BSSA01000001.1"/>
</dbReference>
<dbReference type="GO" id="GO:0016887">
    <property type="term" value="F:ATP hydrolysis activity"/>
    <property type="evidence" value="ECO:0007669"/>
    <property type="project" value="InterPro"/>
</dbReference>
<dbReference type="SUPFAM" id="SSF52540">
    <property type="entry name" value="P-loop containing nucleoside triphosphate hydrolases"/>
    <property type="match status" value="1"/>
</dbReference>
<protein>
    <submittedName>
        <fullName evidence="6">ABC transporter ATP-binding protein</fullName>
    </submittedName>
</protein>
<dbReference type="PANTHER" id="PTHR24220:SF685">
    <property type="entry name" value="ABC TRANSPORTER RELATED"/>
    <property type="match status" value="1"/>
</dbReference>
<evidence type="ECO:0000256" key="1">
    <source>
        <dbReference type="ARBA" id="ARBA00022448"/>
    </source>
</evidence>
<feature type="region of interest" description="Disordered" evidence="4">
    <location>
        <begin position="231"/>
        <end position="255"/>
    </location>
</feature>
<dbReference type="GO" id="GO:0005524">
    <property type="term" value="F:ATP binding"/>
    <property type="evidence" value="ECO:0007669"/>
    <property type="project" value="UniProtKB-KW"/>
</dbReference>
<dbReference type="GO" id="GO:0022857">
    <property type="term" value="F:transmembrane transporter activity"/>
    <property type="evidence" value="ECO:0007669"/>
    <property type="project" value="TreeGrafter"/>
</dbReference>
<organism evidence="6 7">
    <name type="scientific">Kitasatospora phosalacinea</name>
    <dbReference type="NCBI Taxonomy" id="2065"/>
    <lineage>
        <taxon>Bacteria</taxon>
        <taxon>Bacillati</taxon>
        <taxon>Actinomycetota</taxon>
        <taxon>Actinomycetes</taxon>
        <taxon>Kitasatosporales</taxon>
        <taxon>Streptomycetaceae</taxon>
        <taxon>Kitasatospora</taxon>
    </lineage>
</organism>
<dbReference type="GO" id="GO:0005886">
    <property type="term" value="C:plasma membrane"/>
    <property type="evidence" value="ECO:0007669"/>
    <property type="project" value="TreeGrafter"/>
</dbReference>
<dbReference type="PROSITE" id="PS50893">
    <property type="entry name" value="ABC_TRANSPORTER_2"/>
    <property type="match status" value="1"/>
</dbReference>
<gene>
    <name evidence="6" type="ORF">Kpho02_00140</name>
</gene>
<evidence type="ECO:0000313" key="7">
    <source>
        <dbReference type="Proteomes" id="UP001165041"/>
    </source>
</evidence>
<proteinExistence type="predicted"/>
<dbReference type="AlphaFoldDB" id="A0A9W6V0D4"/>